<dbReference type="Pfam" id="PF13274">
    <property type="entry name" value="SocA_Panacea"/>
    <property type="match status" value="1"/>
</dbReference>
<dbReference type="EMBL" id="MFNF01000053">
    <property type="protein sequence ID" value="OGG99911.1"/>
    <property type="molecule type" value="Genomic_DNA"/>
</dbReference>
<organism evidence="2 3">
    <name type="scientific">Candidatus Lambdaproteobacteria bacterium RIFOXYD2_FULL_56_26</name>
    <dbReference type="NCBI Taxonomy" id="1817773"/>
    <lineage>
        <taxon>Bacteria</taxon>
        <taxon>Pseudomonadati</taxon>
        <taxon>Pseudomonadota</taxon>
        <taxon>Candidatus Lambdaproteobacteria</taxon>
    </lineage>
</organism>
<protein>
    <recommendedName>
        <fullName evidence="1">Antitoxin SocA-like Panacea domain-containing protein</fullName>
    </recommendedName>
</protein>
<evidence type="ECO:0000313" key="2">
    <source>
        <dbReference type="EMBL" id="OGG99911.1"/>
    </source>
</evidence>
<gene>
    <name evidence="2" type="ORF">A2557_12135</name>
</gene>
<name>A0A1F6GP57_9PROT</name>
<dbReference type="AlphaFoldDB" id="A0A1F6GP57"/>
<dbReference type="InterPro" id="IPR025272">
    <property type="entry name" value="SocA_Panacea"/>
</dbReference>
<comment type="caution">
    <text evidence="2">The sequence shown here is derived from an EMBL/GenBank/DDBJ whole genome shotgun (WGS) entry which is preliminary data.</text>
</comment>
<evidence type="ECO:0000259" key="1">
    <source>
        <dbReference type="Pfam" id="PF13274"/>
    </source>
</evidence>
<evidence type="ECO:0000313" key="3">
    <source>
        <dbReference type="Proteomes" id="UP000177583"/>
    </source>
</evidence>
<proteinExistence type="predicted"/>
<dbReference type="Proteomes" id="UP000177583">
    <property type="component" value="Unassembled WGS sequence"/>
</dbReference>
<reference evidence="2 3" key="1">
    <citation type="journal article" date="2016" name="Nat. Commun.">
        <title>Thousands of microbial genomes shed light on interconnected biogeochemical processes in an aquifer system.</title>
        <authorList>
            <person name="Anantharaman K."/>
            <person name="Brown C.T."/>
            <person name="Hug L.A."/>
            <person name="Sharon I."/>
            <person name="Castelle C.J."/>
            <person name="Probst A.J."/>
            <person name="Thomas B.C."/>
            <person name="Singh A."/>
            <person name="Wilkins M.J."/>
            <person name="Karaoz U."/>
            <person name="Brodie E.L."/>
            <person name="Williams K.H."/>
            <person name="Hubbard S.S."/>
            <person name="Banfield J.F."/>
        </authorList>
    </citation>
    <scope>NUCLEOTIDE SEQUENCE [LARGE SCALE GENOMIC DNA]</scope>
</reference>
<accession>A0A1F6GP57</accession>
<sequence>MTNKSASFIARQIIARYDVEAGETVSNLQLQKLLYYAQGWHLAFFGKPLFDAQLQAWDHGPVQPFVYREYKHFSWSSITLPLHEAKKEEDPFLDCIKWFYGAIHGKELERQTHKELPWLRTYRNGEMELIIPNSLLTEFFRTGYGDHELHRQFVDYWYRFQYSVEPGSLSTVKLSQKEYSQKLHELGLDLEVAH</sequence>
<feature type="domain" description="Antitoxin SocA-like Panacea" evidence="1">
    <location>
        <begin position="30"/>
        <end position="118"/>
    </location>
</feature>